<name>A0A9E7HQP3_9LILI</name>
<evidence type="ECO:0000313" key="2">
    <source>
        <dbReference type="EMBL" id="URE38190.1"/>
    </source>
</evidence>
<dbReference type="EMBL" id="CP097510">
    <property type="protein sequence ID" value="URE38190.1"/>
    <property type="molecule type" value="Genomic_DNA"/>
</dbReference>
<sequence>MVSPSMAELRLESKDATAERSDSGETANAALSGRRRISRLVDPAVWIYSRTRLGNGCRDGSAEWQRRESDGNRTDFVASDQCHRRCATAEESGFSASTQWNIRRCHRRLRPTSTDCLGATCGVSDIAIRQRKTGATVEGKPEYEALVSNKCRCPQSKVVLRCYGLSSVEAVDRRAIRAVDEERCIVADGRP</sequence>
<dbReference type="Pfam" id="PF24068">
    <property type="entry name" value="TPD1_C"/>
    <property type="match status" value="1"/>
</dbReference>
<protein>
    <submittedName>
        <fullName evidence="2">Uncharacterized protein</fullName>
    </submittedName>
</protein>
<organism evidence="2 3">
    <name type="scientific">Musa troglodytarum</name>
    <name type="common">fe'i banana</name>
    <dbReference type="NCBI Taxonomy" id="320322"/>
    <lineage>
        <taxon>Eukaryota</taxon>
        <taxon>Viridiplantae</taxon>
        <taxon>Streptophyta</taxon>
        <taxon>Embryophyta</taxon>
        <taxon>Tracheophyta</taxon>
        <taxon>Spermatophyta</taxon>
        <taxon>Magnoliopsida</taxon>
        <taxon>Liliopsida</taxon>
        <taxon>Zingiberales</taxon>
        <taxon>Musaceae</taxon>
        <taxon>Musa</taxon>
    </lineage>
</organism>
<feature type="non-terminal residue" evidence="2">
    <location>
        <position position="191"/>
    </location>
</feature>
<dbReference type="PANTHER" id="PTHR33184">
    <property type="entry name" value="PROTEIN TAPETUM DETERMINANT 1-LIKE-RELATED"/>
    <property type="match status" value="1"/>
</dbReference>
<dbReference type="AlphaFoldDB" id="A0A9E7HQP3"/>
<gene>
    <name evidence="2" type="ORF">MUK42_07353</name>
</gene>
<dbReference type="PANTHER" id="PTHR33184:SF72">
    <property type="entry name" value="BETA-1,3-N-ACETYLGLUCOSAMINYLTRANSFERASE FAMILY PROTEIN"/>
    <property type="match status" value="1"/>
</dbReference>
<proteinExistence type="predicted"/>
<dbReference type="Proteomes" id="UP001055439">
    <property type="component" value="Chromosome 8"/>
</dbReference>
<evidence type="ECO:0000256" key="1">
    <source>
        <dbReference type="ARBA" id="ARBA00022729"/>
    </source>
</evidence>
<reference evidence="2" key="1">
    <citation type="submission" date="2022-05" db="EMBL/GenBank/DDBJ databases">
        <title>The Musa troglodytarum L. genome provides insights into the mechanism of non-climacteric behaviour and enrichment of carotenoids.</title>
        <authorList>
            <person name="Wang J."/>
        </authorList>
    </citation>
    <scope>NUCLEOTIDE SEQUENCE</scope>
    <source>
        <tissue evidence="2">Leaf</tissue>
    </source>
</reference>
<accession>A0A9E7HQP3</accession>
<keyword evidence="3" id="KW-1185">Reference proteome</keyword>
<evidence type="ECO:0000313" key="3">
    <source>
        <dbReference type="Proteomes" id="UP001055439"/>
    </source>
</evidence>
<keyword evidence="1" id="KW-0732">Signal</keyword>
<dbReference type="InterPro" id="IPR040361">
    <property type="entry name" value="TPD1"/>
</dbReference>
<dbReference type="OrthoDB" id="603213at2759"/>
<dbReference type="GO" id="GO:0001709">
    <property type="term" value="P:cell fate determination"/>
    <property type="evidence" value="ECO:0007669"/>
    <property type="project" value="TreeGrafter"/>
</dbReference>